<dbReference type="AlphaFoldDB" id="B0RKS8"/>
<geneLocation type="plasmid" evidence="1">
    <name>pYE854</name>
</geneLocation>
<protein>
    <submittedName>
        <fullName evidence="1">Uncharacterized protein</fullName>
    </submittedName>
</protein>
<organism evidence="1">
    <name type="scientific">Yersinia enterocolitica</name>
    <dbReference type="NCBI Taxonomy" id="630"/>
    <lineage>
        <taxon>Bacteria</taxon>
        <taxon>Pseudomonadati</taxon>
        <taxon>Pseudomonadota</taxon>
        <taxon>Gammaproteobacteria</taxon>
        <taxon>Enterobacterales</taxon>
        <taxon>Yersiniaceae</taxon>
        <taxon>Yersinia</taxon>
    </lineage>
</organism>
<dbReference type="EMBL" id="AM905950">
    <property type="protein sequence ID" value="CAP20185.1"/>
    <property type="molecule type" value="Genomic_DNA"/>
</dbReference>
<sequence length="55" mass="6447">MPCVTWFLSRRVLCHFRFNNVLMTCWNTLIVLKIILLNMTGFCPAWQKQITAASD</sequence>
<reference evidence="1" key="1">
    <citation type="journal article" date="2008" name="J. Bacteriol.">
        <title>Genetic and functional properties of the self-transmissible Yersinia enterocolitica plasmid pYE854, which mobilizes the virulence plasmid pYV.</title>
        <authorList>
            <person name="Hammerl J.A."/>
            <person name="Klein I."/>
            <person name="Lanka E."/>
            <person name="Appel B."/>
            <person name="Hertwig S."/>
        </authorList>
    </citation>
    <scope>NUCLEOTIDE SEQUENCE [LARGE SCALE GENOMIC DNA]</scope>
    <source>
        <strain evidence="1">29854</strain>
        <plasmid evidence="1">pYE854</plasmid>
    </source>
</reference>
<name>B0RKS8_YEREN</name>
<proteinExistence type="predicted"/>
<evidence type="ECO:0000313" key="1">
    <source>
        <dbReference type="EMBL" id="CAP20185.1"/>
    </source>
</evidence>
<keyword evidence="1" id="KW-0614">Plasmid</keyword>
<accession>B0RKS8</accession>